<accession>A0A0N4TTW1</accession>
<evidence type="ECO:0000313" key="3">
    <source>
        <dbReference type="WBParaSite" id="BPAG_0001219501-mRNA-1"/>
    </source>
</evidence>
<dbReference type="AlphaFoldDB" id="A0A0N4TTW1"/>
<keyword evidence="2" id="KW-1185">Reference proteome</keyword>
<dbReference type="WBParaSite" id="BPAG_0001219501-mRNA-1">
    <property type="protein sequence ID" value="BPAG_0001219501-mRNA-1"/>
    <property type="gene ID" value="BPAG_0001219501"/>
</dbReference>
<sequence>MHTDRTQNPDLGDFRDAVSEVRCTEFYFEVLDVMSSVVGYGELQWDLRRSNDVDRLRLNKSIWSFAESA</sequence>
<reference evidence="1 2" key="2">
    <citation type="submission" date="2018-11" db="EMBL/GenBank/DDBJ databases">
        <authorList>
            <consortium name="Pathogen Informatics"/>
        </authorList>
    </citation>
    <scope>NUCLEOTIDE SEQUENCE [LARGE SCALE GENOMIC DNA]</scope>
</reference>
<reference evidence="3" key="1">
    <citation type="submission" date="2017-02" db="UniProtKB">
        <authorList>
            <consortium name="WormBaseParasite"/>
        </authorList>
    </citation>
    <scope>IDENTIFICATION</scope>
</reference>
<proteinExistence type="predicted"/>
<organism evidence="3">
    <name type="scientific">Brugia pahangi</name>
    <name type="common">Filarial nematode worm</name>
    <dbReference type="NCBI Taxonomy" id="6280"/>
    <lineage>
        <taxon>Eukaryota</taxon>
        <taxon>Metazoa</taxon>
        <taxon>Ecdysozoa</taxon>
        <taxon>Nematoda</taxon>
        <taxon>Chromadorea</taxon>
        <taxon>Rhabditida</taxon>
        <taxon>Spirurina</taxon>
        <taxon>Spiruromorpha</taxon>
        <taxon>Filarioidea</taxon>
        <taxon>Onchocercidae</taxon>
        <taxon>Brugia</taxon>
    </lineage>
</organism>
<dbReference type="EMBL" id="UZAD01013272">
    <property type="protein sequence ID" value="VDN93343.1"/>
    <property type="molecule type" value="Genomic_DNA"/>
</dbReference>
<evidence type="ECO:0000313" key="2">
    <source>
        <dbReference type="Proteomes" id="UP000278627"/>
    </source>
</evidence>
<name>A0A0N4TTW1_BRUPA</name>
<gene>
    <name evidence="1" type="ORF">BPAG_LOCUS12157</name>
</gene>
<evidence type="ECO:0000313" key="1">
    <source>
        <dbReference type="EMBL" id="VDN93343.1"/>
    </source>
</evidence>
<dbReference type="Proteomes" id="UP000278627">
    <property type="component" value="Unassembled WGS sequence"/>
</dbReference>
<protein>
    <submittedName>
        <fullName evidence="3">EAL domain-containing protein</fullName>
    </submittedName>
</protein>